<dbReference type="AlphaFoldDB" id="A0A4U5LQ36"/>
<dbReference type="STRING" id="34508.A0A4U5LQ36"/>
<name>A0A4U5LQ36_STECR</name>
<protein>
    <submittedName>
        <fullName evidence="1">Uncharacterized protein</fullName>
    </submittedName>
</protein>
<evidence type="ECO:0000313" key="2">
    <source>
        <dbReference type="Proteomes" id="UP000298663"/>
    </source>
</evidence>
<proteinExistence type="predicted"/>
<evidence type="ECO:0000313" key="1">
    <source>
        <dbReference type="EMBL" id="TKR58039.1"/>
    </source>
</evidence>
<reference evidence="1 2" key="1">
    <citation type="journal article" date="2015" name="Genome Biol.">
        <title>Comparative genomics of Steinernema reveals deeply conserved gene regulatory networks.</title>
        <authorList>
            <person name="Dillman A.R."/>
            <person name="Macchietto M."/>
            <person name="Porter C.F."/>
            <person name="Rogers A."/>
            <person name="Williams B."/>
            <person name="Antoshechkin I."/>
            <person name="Lee M.M."/>
            <person name="Goodwin Z."/>
            <person name="Lu X."/>
            <person name="Lewis E.E."/>
            <person name="Goodrich-Blair H."/>
            <person name="Stock S.P."/>
            <person name="Adams B.J."/>
            <person name="Sternberg P.W."/>
            <person name="Mortazavi A."/>
        </authorList>
    </citation>
    <scope>NUCLEOTIDE SEQUENCE [LARGE SCALE GENOMIC DNA]</scope>
    <source>
        <strain evidence="1 2">ALL</strain>
    </source>
</reference>
<dbReference type="OrthoDB" id="5849360at2759"/>
<dbReference type="EMBL" id="AZBU02000014">
    <property type="protein sequence ID" value="TKR58039.1"/>
    <property type="molecule type" value="Genomic_DNA"/>
</dbReference>
<organism evidence="1 2">
    <name type="scientific">Steinernema carpocapsae</name>
    <name type="common">Entomopathogenic nematode</name>
    <dbReference type="NCBI Taxonomy" id="34508"/>
    <lineage>
        <taxon>Eukaryota</taxon>
        <taxon>Metazoa</taxon>
        <taxon>Ecdysozoa</taxon>
        <taxon>Nematoda</taxon>
        <taxon>Chromadorea</taxon>
        <taxon>Rhabditida</taxon>
        <taxon>Tylenchina</taxon>
        <taxon>Panagrolaimomorpha</taxon>
        <taxon>Strongyloidoidea</taxon>
        <taxon>Steinernematidae</taxon>
        <taxon>Steinernema</taxon>
    </lineage>
</organism>
<comment type="caution">
    <text evidence="1">The sequence shown here is derived from an EMBL/GenBank/DDBJ whole genome shotgun (WGS) entry which is preliminary data.</text>
</comment>
<sequence>MPGSLKYLSHLMRDLPSCDIKEQFFFVAVNQSTTEAFFAKIDKFKLLPDTHLSSNLPYWCSSGDCNFIEFDNRGFNSSNNSYRFISTVIQVASKDNMAFVALSTVESRLFVDANIRRLCAMECQIAKADTKEYCMNKCAEKIRYEGMSKIGQMKNDLMVHTQAAAIDNLRVKYRKFIKDNFLLKSFW</sequence>
<reference evidence="1 2" key="2">
    <citation type="journal article" date="2019" name="G3 (Bethesda)">
        <title>Hybrid Assembly of the Genome of the Entomopathogenic Nematode Steinernema carpocapsae Identifies the X-Chromosome.</title>
        <authorList>
            <person name="Serra L."/>
            <person name="Macchietto M."/>
            <person name="Macias-Munoz A."/>
            <person name="McGill C.J."/>
            <person name="Rodriguez I.M."/>
            <person name="Rodriguez B."/>
            <person name="Murad R."/>
            <person name="Mortazavi A."/>
        </authorList>
    </citation>
    <scope>NUCLEOTIDE SEQUENCE [LARGE SCALE GENOMIC DNA]</scope>
    <source>
        <strain evidence="1 2">ALL</strain>
    </source>
</reference>
<gene>
    <name evidence="1" type="ORF">L596_030663</name>
</gene>
<accession>A0A4U5LQ36</accession>
<dbReference type="Proteomes" id="UP000298663">
    <property type="component" value="Unassembled WGS sequence"/>
</dbReference>
<keyword evidence="2" id="KW-1185">Reference proteome</keyword>